<protein>
    <submittedName>
        <fullName evidence="1">Uncharacterized protein</fullName>
    </submittedName>
</protein>
<comment type="caution">
    <text evidence="1">The sequence shown here is derived from an EMBL/GenBank/DDBJ whole genome shotgun (WGS) entry which is preliminary data.</text>
</comment>
<organism evidence="1 2">
    <name type="scientific">Coemansia helicoidea</name>
    <dbReference type="NCBI Taxonomy" id="1286919"/>
    <lineage>
        <taxon>Eukaryota</taxon>
        <taxon>Fungi</taxon>
        <taxon>Fungi incertae sedis</taxon>
        <taxon>Zoopagomycota</taxon>
        <taxon>Kickxellomycotina</taxon>
        <taxon>Kickxellomycetes</taxon>
        <taxon>Kickxellales</taxon>
        <taxon>Kickxellaceae</taxon>
        <taxon>Coemansia</taxon>
    </lineage>
</organism>
<accession>A0ACC1L5S8</accession>
<proteinExistence type="predicted"/>
<evidence type="ECO:0000313" key="1">
    <source>
        <dbReference type="EMBL" id="KAJ2801031.1"/>
    </source>
</evidence>
<evidence type="ECO:0000313" key="2">
    <source>
        <dbReference type="Proteomes" id="UP001140087"/>
    </source>
</evidence>
<keyword evidence="2" id="KW-1185">Reference proteome</keyword>
<name>A0ACC1L5S8_9FUNG</name>
<gene>
    <name evidence="1" type="ORF">H4R21_002946</name>
</gene>
<feature type="non-terminal residue" evidence="1">
    <location>
        <position position="1"/>
    </location>
</feature>
<sequence length="442" mass="45855">VKIASAAFVQAVAASPPAAREVLVAHAIHLLELQQLSCLAADAGAIAAARPHDPTVARMSADLVASIANALATTVRGSVAAAVRRSARQGGAAPAMLDAAASCAAPVLTLTLTWLVATCLRVARDCGVAASRLTKGTRPIPPLHAQVFRAVRASGLLRTLRALGGAMADAQPRSRSRPGHERKPQVWKDALRVTDALAAHMWADADGPCGLADELLAGWQLPDGTVWGRTPLEPDTLHPPSAPGAKDDTPSAQWRQLRWLVSVALEALPQLLVAIDAGDAAAPPPALQAAPGYDGDQDSCPTDAEQEPETICYRGRLRPAVAVAEPPAARVSEKPAQGRTMPTPLVDTERDEVVCAATAAAMRTHPARGAIGAHRSGPTTMARSSSGSASPAGGRAWQPLDQQLSAEHYSAQTAVNPAAVPEEYGMTAIHAWQHSAFGKQLG</sequence>
<reference evidence="1" key="1">
    <citation type="submission" date="2022-07" db="EMBL/GenBank/DDBJ databases">
        <title>Phylogenomic reconstructions and comparative analyses of Kickxellomycotina fungi.</title>
        <authorList>
            <person name="Reynolds N.K."/>
            <person name="Stajich J.E."/>
            <person name="Barry K."/>
            <person name="Grigoriev I.V."/>
            <person name="Crous P."/>
            <person name="Smith M.E."/>
        </authorList>
    </citation>
    <scope>NUCLEOTIDE SEQUENCE</scope>
    <source>
        <strain evidence="1">BCRC 34780</strain>
    </source>
</reference>
<dbReference type="Proteomes" id="UP001140087">
    <property type="component" value="Unassembled WGS sequence"/>
</dbReference>
<dbReference type="EMBL" id="JANBUN010000845">
    <property type="protein sequence ID" value="KAJ2801031.1"/>
    <property type="molecule type" value="Genomic_DNA"/>
</dbReference>